<dbReference type="Proteomes" id="UP000646053">
    <property type="component" value="Unassembled WGS sequence"/>
</dbReference>
<dbReference type="PROSITE" id="PS50082">
    <property type="entry name" value="WD_REPEATS_2"/>
    <property type="match status" value="1"/>
</dbReference>
<comment type="caution">
    <text evidence="2">The sequence shown here is derived from an EMBL/GenBank/DDBJ whole genome shotgun (WGS) entry which is preliminary data.</text>
</comment>
<gene>
    <name evidence="2" type="ORF">GS601_20895</name>
</gene>
<evidence type="ECO:0000256" key="1">
    <source>
        <dbReference type="PROSITE-ProRule" id="PRU00221"/>
    </source>
</evidence>
<proteinExistence type="predicted"/>
<organism evidence="2 3">
    <name type="scientific">Myxacorys almedinensis A</name>
    <dbReference type="NCBI Taxonomy" id="2690445"/>
    <lineage>
        <taxon>Bacteria</taxon>
        <taxon>Bacillati</taxon>
        <taxon>Cyanobacteriota</taxon>
        <taxon>Cyanophyceae</taxon>
        <taxon>Leptolyngbyales</taxon>
        <taxon>Leptolyngbyaceae</taxon>
        <taxon>Myxacorys</taxon>
        <taxon>Myxacorys almedinensis</taxon>
    </lineage>
</organism>
<protein>
    <submittedName>
        <fullName evidence="2">Uncharacterized protein</fullName>
    </submittedName>
</protein>
<keyword evidence="3" id="KW-1185">Reference proteome</keyword>
<evidence type="ECO:0000313" key="2">
    <source>
        <dbReference type="EMBL" id="NDJ19715.1"/>
    </source>
</evidence>
<dbReference type="InterPro" id="IPR036322">
    <property type="entry name" value="WD40_repeat_dom_sf"/>
</dbReference>
<dbReference type="SUPFAM" id="SSF50978">
    <property type="entry name" value="WD40 repeat-like"/>
    <property type="match status" value="1"/>
</dbReference>
<reference evidence="2" key="1">
    <citation type="submission" date="2019-12" db="EMBL/GenBank/DDBJ databases">
        <title>High-Quality draft genome sequences of three cyanobacteria isolated from the limestone walls of the Old Cathedral of Coimbra.</title>
        <authorList>
            <person name="Tiago I."/>
            <person name="Soares F."/>
            <person name="Portugal A."/>
        </authorList>
    </citation>
    <scope>NUCLEOTIDE SEQUENCE</scope>
    <source>
        <strain evidence="2">A</strain>
    </source>
</reference>
<name>A0A8J8CNM0_9CYAN</name>
<dbReference type="AlphaFoldDB" id="A0A8J8CNM0"/>
<dbReference type="RefSeq" id="WP_162425238.1">
    <property type="nucleotide sequence ID" value="NZ_WVIE01000038.1"/>
</dbReference>
<dbReference type="Gene3D" id="2.130.10.10">
    <property type="entry name" value="YVTN repeat-like/Quinoprotein amine dehydrogenase"/>
    <property type="match status" value="1"/>
</dbReference>
<dbReference type="InterPro" id="IPR015943">
    <property type="entry name" value="WD40/YVTN_repeat-like_dom_sf"/>
</dbReference>
<keyword evidence="1" id="KW-0853">WD repeat</keyword>
<feature type="repeat" description="WD" evidence="1">
    <location>
        <begin position="31"/>
        <end position="53"/>
    </location>
</feature>
<sequence length="70" mass="7679">MSCSTHNFSDYQSWKSTFYIGWRSRASGCSVASGGDDATVRTWDVLTGQSLGIFQGHDRPVQSIVYSPDA</sequence>
<dbReference type="EMBL" id="WVIE01000038">
    <property type="protein sequence ID" value="NDJ19715.1"/>
    <property type="molecule type" value="Genomic_DNA"/>
</dbReference>
<accession>A0A8J8CNM0</accession>
<evidence type="ECO:0000313" key="3">
    <source>
        <dbReference type="Proteomes" id="UP000646053"/>
    </source>
</evidence>
<dbReference type="InterPro" id="IPR001680">
    <property type="entry name" value="WD40_rpt"/>
</dbReference>